<proteinExistence type="predicted"/>
<reference evidence="1" key="1">
    <citation type="submission" date="2022-11" db="EMBL/GenBank/DDBJ databases">
        <title>Genome Sequence of Boeremia exigua.</title>
        <authorList>
            <person name="Buettner E."/>
        </authorList>
    </citation>
    <scope>NUCLEOTIDE SEQUENCE</scope>
    <source>
        <strain evidence="1">CU02</strain>
    </source>
</reference>
<gene>
    <name evidence="1" type="ORF">OPT61_g6083</name>
</gene>
<sequence length="450" mass="51135">MGGFVFEADNSLVNFFPDSLTRMTLLPCALRKMAHMEPMSVPDLSKRTIEDKSKANWLAKALVCLQACWFIVQVVGRSSTSAPISLLEMNTFLHAICCLIIYLAWWYKPLDISEPDLNAEPIRKLCAWMIMNSELGACRLLKNELTGLTTNGKGYLVHMEDLYEKDTFDPVSEYFDHHKYPKPEDSSNDVLHQRAEAEEGPTTPLRLYPGQSIHRHYLILPEDQDGLNNTYLTLDTATLECLRLVDLLRTESGANDIWKTDWKFFYPRFRPLLVSHISDFDDIKDYRLAGLRGSNVFSRKLDTDYFLSMMLLVAGSVYGLVHLIAWNGPFTTLTQRWMWRVSCLIIASPTVVVAIIYLAVKSNKAIHPKSWAYIIFAPVRLSGKLLSAMFPVGSLQLNIAVDGLWGILVLTYLAARVYLLVECFINLSQLPPEVYQVPQWSQYIPHLGAG</sequence>
<dbReference type="EMBL" id="JAPHNI010000419">
    <property type="protein sequence ID" value="KAJ8111290.1"/>
    <property type="molecule type" value="Genomic_DNA"/>
</dbReference>
<accession>A0ACC2I7Z8</accession>
<evidence type="ECO:0000313" key="1">
    <source>
        <dbReference type="EMBL" id="KAJ8111290.1"/>
    </source>
</evidence>
<evidence type="ECO:0000313" key="2">
    <source>
        <dbReference type="Proteomes" id="UP001153331"/>
    </source>
</evidence>
<dbReference type="Proteomes" id="UP001153331">
    <property type="component" value="Unassembled WGS sequence"/>
</dbReference>
<keyword evidence="2" id="KW-1185">Reference proteome</keyword>
<organism evidence="1 2">
    <name type="scientific">Boeremia exigua</name>
    <dbReference type="NCBI Taxonomy" id="749465"/>
    <lineage>
        <taxon>Eukaryota</taxon>
        <taxon>Fungi</taxon>
        <taxon>Dikarya</taxon>
        <taxon>Ascomycota</taxon>
        <taxon>Pezizomycotina</taxon>
        <taxon>Dothideomycetes</taxon>
        <taxon>Pleosporomycetidae</taxon>
        <taxon>Pleosporales</taxon>
        <taxon>Pleosporineae</taxon>
        <taxon>Didymellaceae</taxon>
        <taxon>Boeremia</taxon>
    </lineage>
</organism>
<comment type="caution">
    <text evidence="1">The sequence shown here is derived from an EMBL/GenBank/DDBJ whole genome shotgun (WGS) entry which is preliminary data.</text>
</comment>
<protein>
    <submittedName>
        <fullName evidence="1">Uncharacterized protein</fullName>
    </submittedName>
</protein>
<name>A0ACC2I7Z8_9PLEO</name>